<name>A0A2A6C2H8_PRIPA</name>
<evidence type="ECO:0000313" key="1">
    <source>
        <dbReference type="EnsemblMetazoa" id="PPA40542.1"/>
    </source>
</evidence>
<organism evidence="1 2">
    <name type="scientific">Pristionchus pacificus</name>
    <name type="common">Parasitic nematode worm</name>
    <dbReference type="NCBI Taxonomy" id="54126"/>
    <lineage>
        <taxon>Eukaryota</taxon>
        <taxon>Metazoa</taxon>
        <taxon>Ecdysozoa</taxon>
        <taxon>Nematoda</taxon>
        <taxon>Chromadorea</taxon>
        <taxon>Rhabditida</taxon>
        <taxon>Rhabditina</taxon>
        <taxon>Diplogasteromorpha</taxon>
        <taxon>Diplogasteroidea</taxon>
        <taxon>Neodiplogasteridae</taxon>
        <taxon>Pristionchus</taxon>
    </lineage>
</organism>
<gene>
    <name evidence="1" type="primary">WBGene00278911</name>
</gene>
<accession>A0A8R1YU94</accession>
<accession>A0A2A6C2H8</accession>
<dbReference type="Proteomes" id="UP000005239">
    <property type="component" value="Unassembled WGS sequence"/>
</dbReference>
<dbReference type="EnsemblMetazoa" id="PPA40542.1">
    <property type="protein sequence ID" value="PPA40542.1"/>
    <property type="gene ID" value="WBGene00278911"/>
</dbReference>
<reference evidence="2" key="1">
    <citation type="journal article" date="2008" name="Nat. Genet.">
        <title>The Pristionchus pacificus genome provides a unique perspective on nematode lifestyle and parasitism.</title>
        <authorList>
            <person name="Dieterich C."/>
            <person name="Clifton S.W."/>
            <person name="Schuster L.N."/>
            <person name="Chinwalla A."/>
            <person name="Delehaunty K."/>
            <person name="Dinkelacker I."/>
            <person name="Fulton L."/>
            <person name="Fulton R."/>
            <person name="Godfrey J."/>
            <person name="Minx P."/>
            <person name="Mitreva M."/>
            <person name="Roeseler W."/>
            <person name="Tian H."/>
            <person name="Witte H."/>
            <person name="Yang S.P."/>
            <person name="Wilson R.K."/>
            <person name="Sommer R.J."/>
        </authorList>
    </citation>
    <scope>NUCLEOTIDE SEQUENCE [LARGE SCALE GENOMIC DNA]</scope>
    <source>
        <strain evidence="2">PS312</strain>
    </source>
</reference>
<sequence>ILLTCIDFYNCFLNQFYSLVPLPIFLCTGFLKFLCCCCNNSVSIYHATNSSVNAPSGKSIQNFNQKVVWAHEISSNFLALGEAVGDIGEYINESSKLKTHQGQIRFVYLLSMQIEFAIIFFVAHSRYDICYLVCLSGALELATDTWSDSSIHCFDMRQMVLYYHTKSLDVLLSFSPFALFYFSDKKSVDTQDKTTIQTLEKMIRSHFNQAQATTTVTVF</sequence>
<protein>
    <submittedName>
        <fullName evidence="1">Uncharacterized protein</fullName>
    </submittedName>
</protein>
<reference evidence="1" key="2">
    <citation type="submission" date="2022-06" db="UniProtKB">
        <authorList>
            <consortium name="EnsemblMetazoa"/>
        </authorList>
    </citation>
    <scope>IDENTIFICATION</scope>
    <source>
        <strain evidence="1">PS312</strain>
    </source>
</reference>
<dbReference type="AlphaFoldDB" id="A0A2A6C2H8"/>
<proteinExistence type="predicted"/>
<keyword evidence="2" id="KW-1185">Reference proteome</keyword>
<evidence type="ECO:0000313" key="2">
    <source>
        <dbReference type="Proteomes" id="UP000005239"/>
    </source>
</evidence>